<dbReference type="Proteomes" id="UP000007129">
    <property type="component" value="Unassembled WGS sequence"/>
</dbReference>
<evidence type="ECO:0000313" key="2">
    <source>
        <dbReference type="Proteomes" id="UP000007129"/>
    </source>
</evidence>
<accession>K2SVU5</accession>
<dbReference type="HOGENOM" id="CLU_3401300_0_0_1"/>
<dbReference type="VEuPathDB" id="FungiDB:MPH_01994"/>
<comment type="caution">
    <text evidence="1">The sequence shown here is derived from an EMBL/GenBank/DDBJ whole genome shotgun (WGS) entry which is preliminary data.</text>
</comment>
<dbReference type="EMBL" id="AHHD01000080">
    <property type="protein sequence ID" value="EKG20730.1"/>
    <property type="molecule type" value="Genomic_DNA"/>
</dbReference>
<organism evidence="1 2">
    <name type="scientific">Macrophomina phaseolina (strain MS6)</name>
    <name type="common">Charcoal rot fungus</name>
    <dbReference type="NCBI Taxonomy" id="1126212"/>
    <lineage>
        <taxon>Eukaryota</taxon>
        <taxon>Fungi</taxon>
        <taxon>Dikarya</taxon>
        <taxon>Ascomycota</taxon>
        <taxon>Pezizomycotina</taxon>
        <taxon>Dothideomycetes</taxon>
        <taxon>Dothideomycetes incertae sedis</taxon>
        <taxon>Botryosphaeriales</taxon>
        <taxon>Botryosphaeriaceae</taxon>
        <taxon>Macrophomina</taxon>
    </lineage>
</organism>
<reference evidence="1 2" key="1">
    <citation type="journal article" date="2012" name="BMC Genomics">
        <title>Tools to kill: Genome of one of the most destructive plant pathogenic fungi Macrophomina phaseolina.</title>
        <authorList>
            <person name="Islam M.S."/>
            <person name="Haque M.S."/>
            <person name="Islam M.M."/>
            <person name="Emdad E.M."/>
            <person name="Halim A."/>
            <person name="Hossen Q.M.M."/>
            <person name="Hossain M.Z."/>
            <person name="Ahmed B."/>
            <person name="Rahim S."/>
            <person name="Rahman M.S."/>
            <person name="Alam M.M."/>
            <person name="Hou S."/>
            <person name="Wan X."/>
            <person name="Saito J.A."/>
            <person name="Alam M."/>
        </authorList>
    </citation>
    <scope>NUCLEOTIDE SEQUENCE [LARGE SCALE GENOMIC DNA]</scope>
    <source>
        <strain evidence="1 2">MS6</strain>
    </source>
</reference>
<feature type="non-terminal residue" evidence="1">
    <location>
        <position position="1"/>
    </location>
</feature>
<evidence type="ECO:0000313" key="1">
    <source>
        <dbReference type="EMBL" id="EKG20730.1"/>
    </source>
</evidence>
<dbReference type="AlphaFoldDB" id="K2SVU5"/>
<sequence>KLRKKLETKNPSLNLLLNIEFSLKPILDYLK</sequence>
<proteinExistence type="predicted"/>
<protein>
    <submittedName>
        <fullName evidence="1">Uncharacterized protein</fullName>
    </submittedName>
</protein>
<dbReference type="InParanoid" id="K2SVU5"/>
<name>K2SVU5_MACPH</name>
<gene>
    <name evidence="1" type="ORF">MPH_01994</name>
</gene>